<name>A0ACC2XEI5_9TREE</name>
<evidence type="ECO:0000313" key="2">
    <source>
        <dbReference type="Proteomes" id="UP001234202"/>
    </source>
</evidence>
<organism evidence="1 2">
    <name type="scientific">Naganishia onofrii</name>
    <dbReference type="NCBI Taxonomy" id="1851511"/>
    <lineage>
        <taxon>Eukaryota</taxon>
        <taxon>Fungi</taxon>
        <taxon>Dikarya</taxon>
        <taxon>Basidiomycota</taxon>
        <taxon>Agaricomycotina</taxon>
        <taxon>Tremellomycetes</taxon>
        <taxon>Filobasidiales</taxon>
        <taxon>Filobasidiaceae</taxon>
        <taxon>Naganishia</taxon>
    </lineage>
</organism>
<dbReference type="EMBL" id="JASBWV010000016">
    <property type="protein sequence ID" value="KAJ9122015.1"/>
    <property type="molecule type" value="Genomic_DNA"/>
</dbReference>
<protein>
    <submittedName>
        <fullName evidence="1">Uncharacterized protein</fullName>
    </submittedName>
</protein>
<accession>A0ACC2XEI5</accession>
<dbReference type="Proteomes" id="UP001234202">
    <property type="component" value="Unassembled WGS sequence"/>
</dbReference>
<keyword evidence="2" id="KW-1185">Reference proteome</keyword>
<gene>
    <name evidence="1" type="ORF">QFC24_004598</name>
</gene>
<proteinExistence type="predicted"/>
<comment type="caution">
    <text evidence="1">The sequence shown here is derived from an EMBL/GenBank/DDBJ whole genome shotgun (WGS) entry which is preliminary data.</text>
</comment>
<sequence>MTQESESSLRVSSAMDACDDKAREEHHGSAETRRESDSWLQLELSGGEKPNSPAEQLGQHQYVRSIQLLTPSLTPREVESFLSETGHKYVYTRLGKDGASAITSQAVPASLPSGKRTRQHTSYKTAKKDFLHSYPEYKATEATTGKLLAKEYGLLLGGQETYADYGGGGQPMRSVLRAANRFTQTHIMGNPHSSNNSSSRSSHYESIARTSALRFLGADPQQYTLIWTANASAALGLVRQHYFDDVRRRGEPTTVVMCEDMHNSVNGIRTIVAQDAILAKLVTIVFLPMDLCTLRIDAELFYNVTRKLKTFERGLVLLTAQSNVCGVLHPYSSLLRHAKSNGWDTLLDAAALLPTSPLDLASHPEIDAIPISWYKIVGQPCFGALLVSNAFYSRLHKPHFAGGTVTRVGNATVDDFALAEGAERFHDGTIPYSAFPQLYLALENFNRPRIRQEVALRVRCLIQWLTEGLLTLRWTETNHPLVRVAGFPYLSSDWSRHGATIGLVFYDSAGNRTPFAPIFERLKLFGIDLRSGCMCNTLGILANPGLLDVQSPPCRWLYERTSDTWRLFPLSDYPAEAIAADHGVVRISLGTPSTFEDVYRIYEFAKSLLSYPLGKDDDLVVAKKQVAFKPLQALQRSYSRWLTFDLLRWNGV</sequence>
<evidence type="ECO:0000313" key="1">
    <source>
        <dbReference type="EMBL" id="KAJ9122015.1"/>
    </source>
</evidence>
<reference evidence="1" key="1">
    <citation type="submission" date="2023-04" db="EMBL/GenBank/DDBJ databases">
        <title>Draft Genome sequencing of Naganishia species isolated from polar environments using Oxford Nanopore Technology.</title>
        <authorList>
            <person name="Leo P."/>
            <person name="Venkateswaran K."/>
        </authorList>
    </citation>
    <scope>NUCLEOTIDE SEQUENCE</scope>
    <source>
        <strain evidence="1">DBVPG 5303</strain>
    </source>
</reference>